<dbReference type="SUPFAM" id="SSF53623">
    <property type="entry name" value="MurD-like peptide ligases, catalytic domain"/>
    <property type="match status" value="1"/>
</dbReference>
<keyword evidence="8" id="KW-1185">Reference proteome</keyword>
<keyword evidence="1 7" id="KW-0436">Ligase</keyword>
<dbReference type="Gene3D" id="3.40.1190.10">
    <property type="entry name" value="Mur-like, catalytic domain"/>
    <property type="match status" value="1"/>
</dbReference>
<accession>A0ABW1QLH4</accession>
<dbReference type="GO" id="GO:0016874">
    <property type="term" value="F:ligase activity"/>
    <property type="evidence" value="ECO:0007669"/>
    <property type="project" value="UniProtKB-KW"/>
</dbReference>
<dbReference type="PROSITE" id="PS01011">
    <property type="entry name" value="FOLYLPOLYGLU_SYNT_1"/>
    <property type="match status" value="1"/>
</dbReference>
<feature type="domain" description="Mur ligase central" evidence="6">
    <location>
        <begin position="129"/>
        <end position="249"/>
    </location>
</feature>
<dbReference type="EC" id="6.3.2.-" evidence="7"/>
<dbReference type="PANTHER" id="PTHR43692:SF1">
    <property type="entry name" value="UDP-N-ACETYLMURAMOYLALANINE--D-GLUTAMATE LIGASE"/>
    <property type="match status" value="1"/>
</dbReference>
<dbReference type="Proteomes" id="UP001596097">
    <property type="component" value="Unassembled WGS sequence"/>
</dbReference>
<reference evidence="8" key="1">
    <citation type="journal article" date="2019" name="Int. J. Syst. Evol. Microbiol.">
        <title>The Global Catalogue of Microorganisms (GCM) 10K type strain sequencing project: providing services to taxonomists for standard genome sequencing and annotation.</title>
        <authorList>
            <consortium name="The Broad Institute Genomics Platform"/>
            <consortium name="The Broad Institute Genome Sequencing Center for Infectious Disease"/>
            <person name="Wu L."/>
            <person name="Ma J."/>
        </authorList>
    </citation>
    <scope>NUCLEOTIDE SEQUENCE [LARGE SCALE GENOMIC DNA]</scope>
    <source>
        <strain evidence="8">CGMCC 4.7198</strain>
    </source>
</reference>
<protein>
    <submittedName>
        <fullName evidence="7">Mur ligase family protein</fullName>
        <ecNumber evidence="7">6.3.2.-</ecNumber>
    </submittedName>
</protein>
<proteinExistence type="predicted"/>
<dbReference type="InterPro" id="IPR036565">
    <property type="entry name" value="Mur-like_cat_sf"/>
</dbReference>
<evidence type="ECO:0000313" key="8">
    <source>
        <dbReference type="Proteomes" id="UP001596097"/>
    </source>
</evidence>
<keyword evidence="2" id="KW-0132">Cell division</keyword>
<dbReference type="InterPro" id="IPR005762">
    <property type="entry name" value="MurD"/>
</dbReference>
<evidence type="ECO:0000256" key="2">
    <source>
        <dbReference type="ARBA" id="ARBA00022618"/>
    </source>
</evidence>
<evidence type="ECO:0000256" key="1">
    <source>
        <dbReference type="ARBA" id="ARBA00022598"/>
    </source>
</evidence>
<comment type="caution">
    <text evidence="7">The sequence shown here is derived from an EMBL/GenBank/DDBJ whole genome shotgun (WGS) entry which is preliminary data.</text>
</comment>
<evidence type="ECO:0000256" key="3">
    <source>
        <dbReference type="ARBA" id="ARBA00022741"/>
    </source>
</evidence>
<organism evidence="7 8">
    <name type="scientific">Mumia xiangluensis</name>
    <dbReference type="NCBI Taxonomy" id="1678900"/>
    <lineage>
        <taxon>Bacteria</taxon>
        <taxon>Bacillati</taxon>
        <taxon>Actinomycetota</taxon>
        <taxon>Actinomycetes</taxon>
        <taxon>Propionibacteriales</taxon>
        <taxon>Nocardioidaceae</taxon>
        <taxon>Mumia</taxon>
    </lineage>
</organism>
<dbReference type="RefSeq" id="WP_377036011.1">
    <property type="nucleotide sequence ID" value="NZ_JBHSQL010000005.1"/>
</dbReference>
<dbReference type="Pfam" id="PF08245">
    <property type="entry name" value="Mur_ligase_M"/>
    <property type="match status" value="1"/>
</dbReference>
<dbReference type="InterPro" id="IPR018109">
    <property type="entry name" value="Folylpolyglutamate_synth_CS"/>
</dbReference>
<evidence type="ECO:0000256" key="4">
    <source>
        <dbReference type="ARBA" id="ARBA00022840"/>
    </source>
</evidence>
<sequence length="302" mass="31099">MSAPDPGTLGRLDSWEGVHAVVAGLGASGYAAADALMQVGARLTILDDGEGDRLRERAEILEVLGADVRLGAGATAALPDETAVLVPFPGLPPTTPIVAEALARDVPVWSEPELAWRLRAPGAAPWIAVTGTNGKTTTVEMLASILRAAGLRAPAVGNIGVPVTEAVMDPTGYDVLAVELSSFQLHFADRIACEASAVLNVAADHLDWHGGAAGYTADKGRIYEHVERACVYNVADPETERLVQDADVAEGARAIGFTLGVPSIGMVGVVDDVLADRAFVPERATSAAELATLGDLAGPAGE</sequence>
<dbReference type="EMBL" id="JBHSQL010000005">
    <property type="protein sequence ID" value="MFC6149160.1"/>
    <property type="molecule type" value="Genomic_DNA"/>
</dbReference>
<keyword evidence="5" id="KW-0131">Cell cycle</keyword>
<feature type="non-terminal residue" evidence="7">
    <location>
        <position position="302"/>
    </location>
</feature>
<dbReference type="InterPro" id="IPR013221">
    <property type="entry name" value="Mur_ligase_cen"/>
</dbReference>
<evidence type="ECO:0000256" key="5">
    <source>
        <dbReference type="ARBA" id="ARBA00023306"/>
    </source>
</evidence>
<keyword evidence="4" id="KW-0067">ATP-binding</keyword>
<gene>
    <name evidence="7" type="primary">murD</name>
    <name evidence="7" type="ORF">ACFPYK_07110</name>
</gene>
<evidence type="ECO:0000259" key="6">
    <source>
        <dbReference type="Pfam" id="PF08245"/>
    </source>
</evidence>
<evidence type="ECO:0000313" key="7">
    <source>
        <dbReference type="EMBL" id="MFC6149160.1"/>
    </source>
</evidence>
<dbReference type="SUPFAM" id="SSF51984">
    <property type="entry name" value="MurCD N-terminal domain"/>
    <property type="match status" value="1"/>
</dbReference>
<keyword evidence="3" id="KW-0547">Nucleotide-binding</keyword>
<name>A0ABW1QLH4_9ACTN</name>
<dbReference type="Gene3D" id="3.40.50.720">
    <property type="entry name" value="NAD(P)-binding Rossmann-like Domain"/>
    <property type="match status" value="1"/>
</dbReference>
<dbReference type="PANTHER" id="PTHR43692">
    <property type="entry name" value="UDP-N-ACETYLMURAMOYLALANINE--D-GLUTAMATE LIGASE"/>
    <property type="match status" value="1"/>
</dbReference>